<evidence type="ECO:0000259" key="10">
    <source>
        <dbReference type="Pfam" id="PF16282"/>
    </source>
</evidence>
<accession>A0A7R9AAS0</accession>
<dbReference type="PANTHER" id="PTHR12855:SF10">
    <property type="entry name" value="DNA METHYLTRANSFERASE 1-ASSOCIATED PROTEIN 1"/>
    <property type="match status" value="1"/>
</dbReference>
<evidence type="ECO:0000259" key="9">
    <source>
        <dbReference type="Pfam" id="PF05499"/>
    </source>
</evidence>
<dbReference type="Proteomes" id="UP000677054">
    <property type="component" value="Unassembled WGS sequence"/>
</dbReference>
<evidence type="ECO:0000256" key="2">
    <source>
        <dbReference type="ARBA" id="ARBA00022853"/>
    </source>
</evidence>
<dbReference type="Pfam" id="PF05499">
    <property type="entry name" value="DMAP1"/>
    <property type="match status" value="1"/>
</dbReference>
<dbReference type="Gene3D" id="1.10.10.60">
    <property type="entry name" value="Homeodomain-like"/>
    <property type="match status" value="1"/>
</dbReference>
<keyword evidence="4" id="KW-0804">Transcription</keyword>
<dbReference type="GO" id="GO:0006338">
    <property type="term" value="P:chromatin remodeling"/>
    <property type="evidence" value="ECO:0007669"/>
    <property type="project" value="InterPro"/>
</dbReference>
<dbReference type="GO" id="GO:0006281">
    <property type="term" value="P:DNA repair"/>
    <property type="evidence" value="ECO:0007669"/>
    <property type="project" value="InterPro"/>
</dbReference>
<dbReference type="AlphaFoldDB" id="A0A7R9AAS0"/>
<evidence type="ECO:0000313" key="11">
    <source>
        <dbReference type="EMBL" id="CAD7250713.1"/>
    </source>
</evidence>
<dbReference type="InterPro" id="IPR032563">
    <property type="entry name" value="DAMP1_SANT-like"/>
</dbReference>
<dbReference type="InterPro" id="IPR008468">
    <property type="entry name" value="DMAP1"/>
</dbReference>
<keyword evidence="7" id="KW-0175">Coiled coil</keyword>
<feature type="coiled-coil region" evidence="7">
    <location>
        <begin position="211"/>
        <end position="265"/>
    </location>
</feature>
<evidence type="ECO:0000256" key="4">
    <source>
        <dbReference type="ARBA" id="ARBA00023163"/>
    </source>
</evidence>
<dbReference type="Pfam" id="PF16282">
    <property type="entry name" value="SANT_DAMP1_like"/>
    <property type="match status" value="1"/>
</dbReference>
<dbReference type="InterPro" id="IPR027109">
    <property type="entry name" value="Swc4/Dmap1"/>
</dbReference>
<keyword evidence="2" id="KW-0156">Chromatin regulator</keyword>
<protein>
    <recommendedName>
        <fullName evidence="6">DNA methyltransferase 1-associated protein 1</fullName>
    </recommendedName>
</protein>
<gene>
    <name evidence="11" type="ORF">DSTB1V02_LOCUS10482</name>
</gene>
<comment type="subcellular location">
    <subcellularLocation>
        <location evidence="1">Nucleus</location>
    </subcellularLocation>
</comment>
<dbReference type="EMBL" id="LR902542">
    <property type="protein sequence ID" value="CAD7250713.1"/>
    <property type="molecule type" value="Genomic_DNA"/>
</dbReference>
<keyword evidence="5" id="KW-0539">Nucleus</keyword>
<name>A0A7R9AAS0_9CRUS</name>
<feature type="region of interest" description="Disordered" evidence="8">
    <location>
        <begin position="19"/>
        <end position="38"/>
    </location>
</feature>
<sequence>MADALDILDVDRPVTPELTKERILNPEKKPKKSVESIKRPEGMNREVFALLYADAKDHPPLLPTDTAQGYKEVKVKLGMRRVRPWQWMPFVNPARKDGAVFHHWRRIADQGKEYPFAKFNKKVHIPKYTDSEYDELLVKEGWSKDETNHLFELCERFDLRFVVVHDRWDRQKFLASRSIEDLKARYYEVVGALEKKHAPRVQELSCYVFDIEHERKRKEQLEKLLNKTQEELDEEQMLLNEVKKIESRKKERDKKTQELQKLISAAGHSSEGRKSEKVVKKKTSHVKALKLETTPLETGGIKFPEVKGGGVMLRSQRMKLPSSVGQKKTKTIEQLLQELHIDVNPMATEEICQEFNDLRSDMVLLYDLKVALASCEFELQTLKHQYEVLAPGRILEIPAGLTLTASAQSVEEEGKGKGISEILDVAASPSTPTRKQRKAALEQGNVLKKLKMRT</sequence>
<reference evidence="11" key="1">
    <citation type="submission" date="2020-11" db="EMBL/GenBank/DDBJ databases">
        <authorList>
            <person name="Tran Van P."/>
        </authorList>
    </citation>
    <scope>NUCLEOTIDE SEQUENCE</scope>
</reference>
<evidence type="ECO:0000256" key="1">
    <source>
        <dbReference type="ARBA" id="ARBA00004123"/>
    </source>
</evidence>
<organism evidence="11">
    <name type="scientific">Darwinula stevensoni</name>
    <dbReference type="NCBI Taxonomy" id="69355"/>
    <lineage>
        <taxon>Eukaryota</taxon>
        <taxon>Metazoa</taxon>
        <taxon>Ecdysozoa</taxon>
        <taxon>Arthropoda</taxon>
        <taxon>Crustacea</taxon>
        <taxon>Oligostraca</taxon>
        <taxon>Ostracoda</taxon>
        <taxon>Podocopa</taxon>
        <taxon>Podocopida</taxon>
        <taxon>Darwinulocopina</taxon>
        <taxon>Darwinuloidea</taxon>
        <taxon>Darwinulidae</taxon>
        <taxon>Darwinula</taxon>
    </lineage>
</organism>
<dbReference type="EMBL" id="CAJPEV010003025">
    <property type="protein sequence ID" value="CAG0898711.1"/>
    <property type="molecule type" value="Genomic_DNA"/>
</dbReference>
<dbReference type="GO" id="GO:0000122">
    <property type="term" value="P:negative regulation of transcription by RNA polymerase II"/>
    <property type="evidence" value="ECO:0007669"/>
    <property type="project" value="TreeGrafter"/>
</dbReference>
<keyword evidence="12" id="KW-1185">Reference proteome</keyword>
<evidence type="ECO:0000313" key="12">
    <source>
        <dbReference type="Proteomes" id="UP000677054"/>
    </source>
</evidence>
<dbReference type="PANTHER" id="PTHR12855">
    <property type="entry name" value="DNA METHYLTRANSFERASE 1-ASSOCIATED PROTEIN 1 FAMILY MEMBER"/>
    <property type="match status" value="1"/>
</dbReference>
<dbReference type="GO" id="GO:0003714">
    <property type="term" value="F:transcription corepressor activity"/>
    <property type="evidence" value="ECO:0007669"/>
    <property type="project" value="TreeGrafter"/>
</dbReference>
<feature type="domain" description="DAMP1 SANT/Myb-like" evidence="10">
    <location>
        <begin position="114"/>
        <end position="193"/>
    </location>
</feature>
<dbReference type="FunFam" id="1.10.10.60:FF:000087">
    <property type="entry name" value="DNA methyltransferase 1-associated protein 1"/>
    <property type="match status" value="1"/>
</dbReference>
<evidence type="ECO:0000256" key="6">
    <source>
        <dbReference type="ARBA" id="ARBA00067416"/>
    </source>
</evidence>
<dbReference type="GO" id="GO:0035267">
    <property type="term" value="C:NuA4 histone acetyltransferase complex"/>
    <property type="evidence" value="ECO:0007669"/>
    <property type="project" value="InterPro"/>
</dbReference>
<proteinExistence type="predicted"/>
<evidence type="ECO:0000256" key="7">
    <source>
        <dbReference type="SAM" id="Coils"/>
    </source>
</evidence>
<evidence type="ECO:0000256" key="8">
    <source>
        <dbReference type="SAM" id="MobiDB-lite"/>
    </source>
</evidence>
<keyword evidence="3" id="KW-0805">Transcription regulation</keyword>
<feature type="domain" description="DNA methyltransferase 1-associated 1" evidence="9">
    <location>
        <begin position="234"/>
        <end position="394"/>
    </location>
</feature>
<dbReference type="OrthoDB" id="19740at2759"/>
<evidence type="ECO:0000256" key="5">
    <source>
        <dbReference type="ARBA" id="ARBA00023242"/>
    </source>
</evidence>
<dbReference type="GO" id="GO:0000812">
    <property type="term" value="C:Swr1 complex"/>
    <property type="evidence" value="ECO:0007669"/>
    <property type="project" value="TreeGrafter"/>
</dbReference>
<evidence type="ECO:0000256" key="3">
    <source>
        <dbReference type="ARBA" id="ARBA00023015"/>
    </source>
</evidence>